<dbReference type="Proteomes" id="UP001597201">
    <property type="component" value="Unassembled WGS sequence"/>
</dbReference>
<evidence type="ECO:0000256" key="3">
    <source>
        <dbReference type="ARBA" id="ARBA00022729"/>
    </source>
</evidence>
<evidence type="ECO:0000313" key="9">
    <source>
        <dbReference type="Proteomes" id="UP001597201"/>
    </source>
</evidence>
<evidence type="ECO:0000256" key="4">
    <source>
        <dbReference type="ARBA" id="ARBA00023136"/>
    </source>
</evidence>
<keyword evidence="3" id="KW-0732">Signal</keyword>
<keyword evidence="4" id="KW-0472">Membrane</keyword>
<name>A0ABW3XY27_9FLAO</name>
<comment type="similarity">
    <text evidence="2">Belongs to the SusD family.</text>
</comment>
<dbReference type="InterPro" id="IPR011990">
    <property type="entry name" value="TPR-like_helical_dom_sf"/>
</dbReference>
<accession>A0ABW3XY27</accession>
<sequence length="514" mass="57033">MRLDLNKLRNLSFFTAGLLLFTACTDLEETVIDGVEFEVANTEYAVSNANPADLLASAYTAMRGPYQDQARLFCLDEHSTDAVVGPTRGGDWDDNGVWRQLHTQTYAPDHGFNRDTWNDIFSAINQANFVLGANPSPQQEAEARFLRALHYYHVIDLWGSAPIREIGSDPNAAAPVLSRSEATAWVIDELNEILTNLPATTDATIANKNAAHWLLAKMYLNKAVFNAENPAGPYNFDNGDMDMVIQHVDAISNVSLAGDYWDNFLPENTQTSSEIIFVSENVGGIASGNVRSRWFMGQHYNQTPSGWNGFTTLAEYYDKFDPNDERILKWFPEITAKNGYNVGFQIGQQYGPGGPGVGEALKDRPGNPLVFTKELTLITGGTTLETAGIRGVKYVPDNESGDNVDNDFVIARYGEALLMKAEALARKGELSTAQTIVQGFKNESSTSLNSVDDLLDVRARELWWEGWRRNDRVRFGKFLSPVQLKEYESDPKYILFPIPAAALANPNITQNPGY</sequence>
<feature type="domain" description="SusD-like N-terminal" evidence="7">
    <location>
        <begin position="92"/>
        <end position="220"/>
    </location>
</feature>
<gene>
    <name evidence="8" type="ORF">ACFQ39_00630</name>
</gene>
<organism evidence="8 9">
    <name type="scientific">Namhaeicola litoreus</name>
    <dbReference type="NCBI Taxonomy" id="1052145"/>
    <lineage>
        <taxon>Bacteria</taxon>
        <taxon>Pseudomonadati</taxon>
        <taxon>Bacteroidota</taxon>
        <taxon>Flavobacteriia</taxon>
        <taxon>Flavobacteriales</taxon>
        <taxon>Flavobacteriaceae</taxon>
        <taxon>Namhaeicola</taxon>
    </lineage>
</organism>
<dbReference type="Gene3D" id="1.25.40.390">
    <property type="match status" value="1"/>
</dbReference>
<evidence type="ECO:0000256" key="2">
    <source>
        <dbReference type="ARBA" id="ARBA00006275"/>
    </source>
</evidence>
<evidence type="ECO:0000256" key="1">
    <source>
        <dbReference type="ARBA" id="ARBA00004442"/>
    </source>
</evidence>
<dbReference type="PROSITE" id="PS51257">
    <property type="entry name" value="PROKAR_LIPOPROTEIN"/>
    <property type="match status" value="1"/>
</dbReference>
<evidence type="ECO:0000259" key="6">
    <source>
        <dbReference type="Pfam" id="PF07980"/>
    </source>
</evidence>
<dbReference type="InterPro" id="IPR033985">
    <property type="entry name" value="SusD-like_N"/>
</dbReference>
<keyword evidence="9" id="KW-1185">Reference proteome</keyword>
<dbReference type="SUPFAM" id="SSF48452">
    <property type="entry name" value="TPR-like"/>
    <property type="match status" value="1"/>
</dbReference>
<proteinExistence type="inferred from homology"/>
<evidence type="ECO:0000256" key="5">
    <source>
        <dbReference type="ARBA" id="ARBA00023237"/>
    </source>
</evidence>
<keyword evidence="5" id="KW-0998">Cell outer membrane</keyword>
<feature type="domain" description="RagB/SusD" evidence="6">
    <location>
        <begin position="287"/>
        <end position="514"/>
    </location>
</feature>
<dbReference type="InterPro" id="IPR012944">
    <property type="entry name" value="SusD_RagB_dom"/>
</dbReference>
<evidence type="ECO:0000313" key="8">
    <source>
        <dbReference type="EMBL" id="MFD1314105.1"/>
    </source>
</evidence>
<dbReference type="Pfam" id="PF07980">
    <property type="entry name" value="SusD_RagB"/>
    <property type="match status" value="1"/>
</dbReference>
<comment type="subcellular location">
    <subcellularLocation>
        <location evidence="1">Cell outer membrane</location>
    </subcellularLocation>
</comment>
<protein>
    <submittedName>
        <fullName evidence="8">RagB/SusD family nutrient uptake outer membrane protein</fullName>
    </submittedName>
</protein>
<reference evidence="9" key="1">
    <citation type="journal article" date="2019" name="Int. J. Syst. Evol. Microbiol.">
        <title>The Global Catalogue of Microorganisms (GCM) 10K type strain sequencing project: providing services to taxonomists for standard genome sequencing and annotation.</title>
        <authorList>
            <consortium name="The Broad Institute Genomics Platform"/>
            <consortium name="The Broad Institute Genome Sequencing Center for Infectious Disease"/>
            <person name="Wu L."/>
            <person name="Ma J."/>
        </authorList>
    </citation>
    <scope>NUCLEOTIDE SEQUENCE [LARGE SCALE GENOMIC DNA]</scope>
    <source>
        <strain evidence="9">CCUG 61485</strain>
    </source>
</reference>
<comment type="caution">
    <text evidence="8">The sequence shown here is derived from an EMBL/GenBank/DDBJ whole genome shotgun (WGS) entry which is preliminary data.</text>
</comment>
<dbReference type="EMBL" id="JBHTMY010000001">
    <property type="protein sequence ID" value="MFD1314105.1"/>
    <property type="molecule type" value="Genomic_DNA"/>
</dbReference>
<evidence type="ECO:0000259" key="7">
    <source>
        <dbReference type="Pfam" id="PF14322"/>
    </source>
</evidence>
<dbReference type="RefSeq" id="WP_377175393.1">
    <property type="nucleotide sequence ID" value="NZ_JBHTMY010000001.1"/>
</dbReference>
<dbReference type="Pfam" id="PF14322">
    <property type="entry name" value="SusD-like_3"/>
    <property type="match status" value="1"/>
</dbReference>